<organism evidence="5 6">
    <name type="scientific">Mytilus coruscus</name>
    <name type="common">Sea mussel</name>
    <dbReference type="NCBI Taxonomy" id="42192"/>
    <lineage>
        <taxon>Eukaryota</taxon>
        <taxon>Metazoa</taxon>
        <taxon>Spiralia</taxon>
        <taxon>Lophotrochozoa</taxon>
        <taxon>Mollusca</taxon>
        <taxon>Bivalvia</taxon>
        <taxon>Autobranchia</taxon>
        <taxon>Pteriomorphia</taxon>
        <taxon>Mytilida</taxon>
        <taxon>Mytiloidea</taxon>
        <taxon>Mytilidae</taxon>
        <taxon>Mytilinae</taxon>
        <taxon>Mytilus</taxon>
    </lineage>
</organism>
<protein>
    <submittedName>
        <fullName evidence="5">NAB</fullName>
    </submittedName>
</protein>
<dbReference type="PANTHER" id="PTHR12623">
    <property type="entry name" value="NGFI-A BINDING PROTEIN"/>
    <property type="match status" value="1"/>
</dbReference>
<feature type="compositionally biased region" description="Polar residues" evidence="3">
    <location>
        <begin position="119"/>
        <end position="135"/>
    </location>
</feature>
<name>A0A6J8BWS8_MYTCO</name>
<dbReference type="GO" id="GO:0004842">
    <property type="term" value="F:ubiquitin-protein transferase activity"/>
    <property type="evidence" value="ECO:0007669"/>
    <property type="project" value="InterPro"/>
</dbReference>
<dbReference type="EMBL" id="CACVKT020003992">
    <property type="protein sequence ID" value="CAC5387179.1"/>
    <property type="molecule type" value="Genomic_DNA"/>
</dbReference>
<accession>A0A6J8BWS8</accession>
<sequence>MTTNPPQNLSEWQLHRVLQTVNLLQYYDNFIREGECDVLKLSNAEDKTFEDVMEKVGMAKKPLHVRLFRNTLIQWVDDPGKNDHVPSYIKKSCDVIQSQSEKKTQNAIPPIPKRRSTIMGKTNNESQNIPAGTSTIPTSRLGKIANTIGFLESQNIPAGTCTVLTSSGGRSASTVGNLESQNIPTDRNLVPTPRLGRIATSNETLEPRNNLVVISTVSTSRQSRIFETVVRTRKNESTQPRISGRTKETPQDQVAVGFRTGDSQIVLPGTSAPLRKGHQETLSSALFSHSTASSQDIMDITRELHGNDTNTHTLNDFLPEIEPFGDVGQNSSVDALKDVLKHYRKLTIYPISEENELLMEVRRGNVLLDAIAIIRISEDDLHNPLRIKFSDEEGEDWDGLRREFWSLLLYNITHSCYVTGKPGRQTFQTNFIERKKNTFFHLGQLIALSILQDGPGLPIFSDIVTDYIMTGKTNVLNIDDLPDGLKTHWRRFISLK</sequence>
<feature type="region of interest" description="Disordered" evidence="3">
    <location>
        <begin position="100"/>
        <end position="135"/>
    </location>
</feature>
<dbReference type="GO" id="GO:0003712">
    <property type="term" value="F:transcription coregulator activity"/>
    <property type="evidence" value="ECO:0007669"/>
    <property type="project" value="InterPro"/>
</dbReference>
<dbReference type="InterPro" id="IPR035983">
    <property type="entry name" value="Hect_E3_ubiquitin_ligase"/>
</dbReference>
<evidence type="ECO:0000313" key="6">
    <source>
        <dbReference type="Proteomes" id="UP000507470"/>
    </source>
</evidence>
<keyword evidence="1 2" id="KW-0833">Ubl conjugation pathway</keyword>
<feature type="domain" description="HECT" evidence="4">
    <location>
        <begin position="377"/>
        <end position="414"/>
    </location>
</feature>
<dbReference type="AlphaFoldDB" id="A0A6J8BWS8"/>
<dbReference type="InterPro" id="IPR000569">
    <property type="entry name" value="HECT_dom"/>
</dbReference>
<evidence type="ECO:0000259" key="4">
    <source>
        <dbReference type="PROSITE" id="PS50237"/>
    </source>
</evidence>
<dbReference type="PROSITE" id="PS50237">
    <property type="entry name" value="HECT"/>
    <property type="match status" value="1"/>
</dbReference>
<dbReference type="InterPro" id="IPR006988">
    <property type="entry name" value="Nab_N"/>
</dbReference>
<dbReference type="GO" id="GO:0006355">
    <property type="term" value="P:regulation of DNA-templated transcription"/>
    <property type="evidence" value="ECO:0007669"/>
    <property type="project" value="InterPro"/>
</dbReference>
<dbReference type="Gene3D" id="3.90.1750.10">
    <property type="entry name" value="Hect, E3 ligase catalytic domains"/>
    <property type="match status" value="1"/>
</dbReference>
<keyword evidence="6" id="KW-1185">Reference proteome</keyword>
<dbReference type="InterPro" id="IPR039040">
    <property type="entry name" value="NAB_fam"/>
</dbReference>
<dbReference type="OrthoDB" id="6142725at2759"/>
<dbReference type="Proteomes" id="UP000507470">
    <property type="component" value="Unassembled WGS sequence"/>
</dbReference>
<evidence type="ECO:0000313" key="5">
    <source>
        <dbReference type="EMBL" id="CAC5387179.1"/>
    </source>
</evidence>
<reference evidence="5 6" key="1">
    <citation type="submission" date="2020-06" db="EMBL/GenBank/DDBJ databases">
        <authorList>
            <person name="Li R."/>
            <person name="Bekaert M."/>
        </authorList>
    </citation>
    <scope>NUCLEOTIDE SEQUENCE [LARGE SCALE GENOMIC DNA]</scope>
    <source>
        <strain evidence="6">wild</strain>
    </source>
</reference>
<dbReference type="PANTHER" id="PTHR12623:SF10">
    <property type="entry name" value="NGFI-A-BINDING PROTEIN HOMOLOG"/>
    <property type="match status" value="1"/>
</dbReference>
<dbReference type="GO" id="GO:0005634">
    <property type="term" value="C:nucleus"/>
    <property type="evidence" value="ECO:0007669"/>
    <property type="project" value="InterPro"/>
</dbReference>
<evidence type="ECO:0000256" key="2">
    <source>
        <dbReference type="PROSITE-ProRule" id="PRU00104"/>
    </source>
</evidence>
<proteinExistence type="predicted"/>
<evidence type="ECO:0000256" key="3">
    <source>
        <dbReference type="SAM" id="MobiDB-lite"/>
    </source>
</evidence>
<dbReference type="Pfam" id="PF04904">
    <property type="entry name" value="SAM_NCD1"/>
    <property type="match status" value="1"/>
</dbReference>
<evidence type="ECO:0000256" key="1">
    <source>
        <dbReference type="ARBA" id="ARBA00022786"/>
    </source>
</evidence>
<gene>
    <name evidence="5" type="ORF">MCOR_22545</name>
</gene>
<comment type="caution">
    <text evidence="2">Lacks conserved residue(s) required for the propagation of feature annotation.</text>
</comment>
<dbReference type="SUPFAM" id="SSF56204">
    <property type="entry name" value="Hect, E3 ligase catalytic domain"/>
    <property type="match status" value="1"/>
</dbReference>